<proteinExistence type="predicted"/>
<gene>
    <name evidence="2" type="ORF">KEM10_23425</name>
</gene>
<evidence type="ECO:0000313" key="2">
    <source>
        <dbReference type="EMBL" id="MBS2101256.1"/>
    </source>
</evidence>
<dbReference type="EMBL" id="JAGUCO010000062">
    <property type="protein sequence ID" value="MBS2101256.1"/>
    <property type="molecule type" value="Genomic_DNA"/>
</dbReference>
<dbReference type="PANTHER" id="PTHR34585:SF22">
    <property type="entry name" value="HELIX-TURN-HELIX DOMAIN-CONTAINING PROTEIN"/>
    <property type="match status" value="1"/>
</dbReference>
<comment type="caution">
    <text evidence="2">The sequence shown here is derived from an EMBL/GenBank/DDBJ whole genome shotgun (WGS) entry which is preliminary data.</text>
</comment>
<reference evidence="2 3" key="1">
    <citation type="journal article" date="2015" name="Int. J. Syst. Evol. Microbiol.">
        <title>Carboxylicivirga linearis sp. nov., isolated from a sea cucumber culture pond.</title>
        <authorList>
            <person name="Wang F.Q."/>
            <person name="Zhou Y.X."/>
            <person name="Lin X.Z."/>
            <person name="Chen G.J."/>
            <person name="Du Z.J."/>
        </authorList>
    </citation>
    <scope>NUCLEOTIDE SEQUENCE [LARGE SCALE GENOMIC DNA]</scope>
    <source>
        <strain evidence="2 3">FB218</strain>
    </source>
</reference>
<name>A0ABS5K282_9BACT</name>
<protein>
    <submittedName>
        <fullName evidence="2">Helix-turn-helix domain-containing protein</fullName>
    </submittedName>
</protein>
<organism evidence="2 3">
    <name type="scientific">Carboxylicivirga linearis</name>
    <dbReference type="NCBI Taxonomy" id="1628157"/>
    <lineage>
        <taxon>Bacteria</taxon>
        <taxon>Pseudomonadati</taxon>
        <taxon>Bacteroidota</taxon>
        <taxon>Bacteroidia</taxon>
        <taxon>Marinilabiliales</taxon>
        <taxon>Marinilabiliaceae</taxon>
        <taxon>Carboxylicivirga</taxon>
    </lineage>
</organism>
<dbReference type="Pfam" id="PF12728">
    <property type="entry name" value="HTH_17"/>
    <property type="match status" value="1"/>
</dbReference>
<dbReference type="InterPro" id="IPR009061">
    <property type="entry name" value="DNA-bd_dom_put_sf"/>
</dbReference>
<dbReference type="InterPro" id="IPR041657">
    <property type="entry name" value="HTH_17"/>
</dbReference>
<dbReference type="RefSeq" id="WP_212220692.1">
    <property type="nucleotide sequence ID" value="NZ_JAGUCO010000062.1"/>
</dbReference>
<sequence>MTLKTERDFNYGREKLYREQIVTTTDLVEFKKDLLQELSKILVENFKPGAKKWLKSAEVRKLLKISPGTLQSMRINGQLPFTKVGGMIFYEYQDIQKMFNRNKVEVNSRLD</sequence>
<keyword evidence="3" id="KW-1185">Reference proteome</keyword>
<accession>A0ABS5K282</accession>
<dbReference type="Proteomes" id="UP000708576">
    <property type="component" value="Unassembled WGS sequence"/>
</dbReference>
<dbReference type="PANTHER" id="PTHR34585">
    <property type="match status" value="1"/>
</dbReference>
<evidence type="ECO:0000259" key="1">
    <source>
        <dbReference type="Pfam" id="PF12728"/>
    </source>
</evidence>
<feature type="domain" description="Helix-turn-helix" evidence="1">
    <location>
        <begin position="53"/>
        <end position="102"/>
    </location>
</feature>
<evidence type="ECO:0000313" key="3">
    <source>
        <dbReference type="Proteomes" id="UP000708576"/>
    </source>
</evidence>
<dbReference type="SUPFAM" id="SSF46955">
    <property type="entry name" value="Putative DNA-binding domain"/>
    <property type="match status" value="1"/>
</dbReference>